<evidence type="ECO:0000256" key="1">
    <source>
        <dbReference type="SAM" id="MobiDB-lite"/>
    </source>
</evidence>
<dbReference type="InParanoid" id="E1Z4N4"/>
<dbReference type="OrthoDB" id="534978at2759"/>
<name>E1Z4N4_CHLVA</name>
<sequence length="236" mass="25350">MFSLQGFQCSARQPLSAAVMAAPSLTQQRRLCACGASRKNRKGGGGGGKRGGCSEVNSSASDPASEAHRLQDAIRESRQQQLVAADMLAKLLQAEDPQEVAQQYTDSLDEQFFWQANTFLSMAKKEGNAEVVARLEAALKAAFEAKQATLRPEIQLLNRLLAAETAEQRQQVLGAPEAAATLAMNDRYFFQLLGRMAQDVGRQPEGDQRATLLAKLEGIQADAQQRAAGAEAEAAA</sequence>
<reference evidence="2 3" key="1">
    <citation type="journal article" date="2010" name="Plant Cell">
        <title>The Chlorella variabilis NC64A genome reveals adaptation to photosymbiosis, coevolution with viruses, and cryptic sex.</title>
        <authorList>
            <person name="Blanc G."/>
            <person name="Duncan G."/>
            <person name="Agarkova I."/>
            <person name="Borodovsky M."/>
            <person name="Gurnon J."/>
            <person name="Kuo A."/>
            <person name="Lindquist E."/>
            <person name="Lucas S."/>
            <person name="Pangilinan J."/>
            <person name="Polle J."/>
            <person name="Salamov A."/>
            <person name="Terry A."/>
            <person name="Yamada T."/>
            <person name="Dunigan D.D."/>
            <person name="Grigoriev I.V."/>
            <person name="Claverie J.M."/>
            <person name="Van Etten J.L."/>
        </authorList>
    </citation>
    <scope>NUCLEOTIDE SEQUENCE [LARGE SCALE GENOMIC DNA]</scope>
    <source>
        <strain evidence="2 3">NC64A</strain>
    </source>
</reference>
<dbReference type="RefSeq" id="XP_005851188.1">
    <property type="nucleotide sequence ID" value="XM_005851126.1"/>
</dbReference>
<dbReference type="EMBL" id="GL433836">
    <property type="protein sequence ID" value="EFN59086.1"/>
    <property type="molecule type" value="Genomic_DNA"/>
</dbReference>
<accession>E1Z4N4</accession>
<evidence type="ECO:0000313" key="3">
    <source>
        <dbReference type="Proteomes" id="UP000008141"/>
    </source>
</evidence>
<dbReference type="OMA" id="LEIAMYE"/>
<evidence type="ECO:0000313" key="2">
    <source>
        <dbReference type="EMBL" id="EFN59086.1"/>
    </source>
</evidence>
<gene>
    <name evidence="2" type="ORF">CHLNCDRAFT_49925</name>
</gene>
<feature type="region of interest" description="Disordered" evidence="1">
    <location>
        <begin position="37"/>
        <end position="70"/>
    </location>
</feature>
<proteinExistence type="predicted"/>
<dbReference type="eggNOG" id="ENOG502S633">
    <property type="taxonomic scope" value="Eukaryota"/>
</dbReference>
<dbReference type="Proteomes" id="UP000008141">
    <property type="component" value="Unassembled WGS sequence"/>
</dbReference>
<dbReference type="KEGG" id="cvr:CHLNCDRAFT_49925"/>
<keyword evidence="3" id="KW-1185">Reference proteome</keyword>
<protein>
    <submittedName>
        <fullName evidence="2">Uncharacterized protein</fullName>
    </submittedName>
</protein>
<dbReference type="AlphaFoldDB" id="E1Z4N4"/>
<dbReference type="GeneID" id="17358905"/>
<organism evidence="3">
    <name type="scientific">Chlorella variabilis</name>
    <name type="common">Green alga</name>
    <dbReference type="NCBI Taxonomy" id="554065"/>
    <lineage>
        <taxon>Eukaryota</taxon>
        <taxon>Viridiplantae</taxon>
        <taxon>Chlorophyta</taxon>
        <taxon>core chlorophytes</taxon>
        <taxon>Trebouxiophyceae</taxon>
        <taxon>Chlorellales</taxon>
        <taxon>Chlorellaceae</taxon>
        <taxon>Chlorella clade</taxon>
        <taxon>Chlorella</taxon>
    </lineage>
</organism>